<dbReference type="InterPro" id="IPR050325">
    <property type="entry name" value="Prot/Nucl_acid_deglycase"/>
</dbReference>
<sequence>MSLVYVFFADGFEEVEALTTVDLLRRAGEDVRMVSIMGRKNVTGSHNISVDCDMVFEEIGKTADLLVLPGGLPGTDHLRAHRELNHLLMEQYNDGRLLAAICAAPSVFAGLNFLKGRKATSYPGCVDPSLCGEYVEDAVAVDGNIITSRGVGTAIPFALALIGVLEGQEEADKIAASIVYR</sequence>
<dbReference type="Pfam" id="PF01965">
    <property type="entry name" value="DJ-1_PfpI"/>
    <property type="match status" value="1"/>
</dbReference>
<dbReference type="Gene3D" id="3.40.50.880">
    <property type="match status" value="1"/>
</dbReference>
<dbReference type="AlphaFoldDB" id="A0A9D1X4R2"/>
<name>A0A9D1X4R2_9FIRM</name>
<organism evidence="2 3">
    <name type="scientific">Candidatus Anaerobutyricum stercoripullorum</name>
    <dbReference type="NCBI Taxonomy" id="2838456"/>
    <lineage>
        <taxon>Bacteria</taxon>
        <taxon>Bacillati</taxon>
        <taxon>Bacillota</taxon>
        <taxon>Clostridia</taxon>
        <taxon>Lachnospirales</taxon>
        <taxon>Lachnospiraceae</taxon>
        <taxon>Anaerobutyricum</taxon>
    </lineage>
</organism>
<comment type="caution">
    <text evidence="2">The sequence shown here is derived from an EMBL/GenBank/DDBJ whole genome shotgun (WGS) entry which is preliminary data.</text>
</comment>
<dbReference type="CDD" id="cd03135">
    <property type="entry name" value="GATase1_DJ-1"/>
    <property type="match status" value="1"/>
</dbReference>
<dbReference type="InterPro" id="IPR029062">
    <property type="entry name" value="Class_I_gatase-like"/>
</dbReference>
<evidence type="ECO:0000259" key="1">
    <source>
        <dbReference type="Pfam" id="PF01965"/>
    </source>
</evidence>
<dbReference type="NCBIfam" id="TIGR01383">
    <property type="entry name" value="not_thiJ"/>
    <property type="match status" value="1"/>
</dbReference>
<reference evidence="2" key="2">
    <citation type="submission" date="2021-04" db="EMBL/GenBank/DDBJ databases">
        <authorList>
            <person name="Gilroy R."/>
        </authorList>
    </citation>
    <scope>NUCLEOTIDE SEQUENCE</scope>
    <source>
        <strain evidence="2">ChiSxjej3B15-1167</strain>
    </source>
</reference>
<dbReference type="PANTHER" id="PTHR48094:SF12">
    <property type="entry name" value="PARKINSON DISEASE PROTEIN 7 HOMOLOG"/>
    <property type="match status" value="1"/>
</dbReference>
<gene>
    <name evidence="2" type="ORF">H9849_07360</name>
</gene>
<feature type="domain" description="DJ-1/PfpI" evidence="1">
    <location>
        <begin position="4"/>
        <end position="162"/>
    </location>
</feature>
<dbReference type="Proteomes" id="UP000886805">
    <property type="component" value="Unassembled WGS sequence"/>
</dbReference>
<proteinExistence type="predicted"/>
<dbReference type="PANTHER" id="PTHR48094">
    <property type="entry name" value="PROTEIN/NUCLEIC ACID DEGLYCASE DJ-1-RELATED"/>
    <property type="match status" value="1"/>
</dbReference>
<dbReference type="SUPFAM" id="SSF52317">
    <property type="entry name" value="Class I glutamine amidotransferase-like"/>
    <property type="match status" value="1"/>
</dbReference>
<reference evidence="2" key="1">
    <citation type="journal article" date="2021" name="PeerJ">
        <title>Extensive microbial diversity within the chicken gut microbiome revealed by metagenomics and culture.</title>
        <authorList>
            <person name="Gilroy R."/>
            <person name="Ravi A."/>
            <person name="Getino M."/>
            <person name="Pursley I."/>
            <person name="Horton D.L."/>
            <person name="Alikhan N.F."/>
            <person name="Baker D."/>
            <person name="Gharbi K."/>
            <person name="Hall N."/>
            <person name="Watson M."/>
            <person name="Adriaenssens E.M."/>
            <person name="Foster-Nyarko E."/>
            <person name="Jarju S."/>
            <person name="Secka A."/>
            <person name="Antonio M."/>
            <person name="Oren A."/>
            <person name="Chaudhuri R.R."/>
            <person name="La Ragione R."/>
            <person name="Hildebrand F."/>
            <person name="Pallen M.J."/>
        </authorList>
    </citation>
    <scope>NUCLEOTIDE SEQUENCE</scope>
    <source>
        <strain evidence="2">ChiSxjej3B15-1167</strain>
    </source>
</reference>
<dbReference type="InterPro" id="IPR006287">
    <property type="entry name" value="DJ-1"/>
</dbReference>
<accession>A0A9D1X4R2</accession>
<dbReference type="GO" id="GO:0005737">
    <property type="term" value="C:cytoplasm"/>
    <property type="evidence" value="ECO:0007669"/>
    <property type="project" value="TreeGrafter"/>
</dbReference>
<dbReference type="InterPro" id="IPR002818">
    <property type="entry name" value="DJ-1/PfpI"/>
</dbReference>
<dbReference type="EMBL" id="DXEQ01000219">
    <property type="protein sequence ID" value="HIX72827.1"/>
    <property type="molecule type" value="Genomic_DNA"/>
</dbReference>
<evidence type="ECO:0000313" key="2">
    <source>
        <dbReference type="EMBL" id="HIX72827.1"/>
    </source>
</evidence>
<protein>
    <submittedName>
        <fullName evidence="2">DJ-1/PfpI family protein</fullName>
    </submittedName>
</protein>
<evidence type="ECO:0000313" key="3">
    <source>
        <dbReference type="Proteomes" id="UP000886805"/>
    </source>
</evidence>